<proteinExistence type="predicted"/>
<dbReference type="InterPro" id="IPR043733">
    <property type="entry name" value="DUF5677"/>
</dbReference>
<keyword evidence="2" id="KW-1185">Reference proteome</keyword>
<dbReference type="OrthoDB" id="7531258at2"/>
<reference evidence="1 2" key="1">
    <citation type="submission" date="2019-02" db="EMBL/GenBank/DDBJ databases">
        <title>Deep-cultivation of Planctomycetes and their phenomic and genomic characterization uncovers novel biology.</title>
        <authorList>
            <person name="Wiegand S."/>
            <person name="Jogler M."/>
            <person name="Boedeker C."/>
            <person name="Pinto D."/>
            <person name="Vollmers J."/>
            <person name="Rivas-Marin E."/>
            <person name="Kohn T."/>
            <person name="Peeters S.H."/>
            <person name="Heuer A."/>
            <person name="Rast P."/>
            <person name="Oberbeckmann S."/>
            <person name="Bunk B."/>
            <person name="Jeske O."/>
            <person name="Meyerdierks A."/>
            <person name="Storesund J.E."/>
            <person name="Kallscheuer N."/>
            <person name="Luecker S."/>
            <person name="Lage O.M."/>
            <person name="Pohl T."/>
            <person name="Merkel B.J."/>
            <person name="Hornburger P."/>
            <person name="Mueller R.-W."/>
            <person name="Bruemmer F."/>
            <person name="Labrenz M."/>
            <person name="Spormann A.M."/>
            <person name="Op den Camp H."/>
            <person name="Overmann J."/>
            <person name="Amann R."/>
            <person name="Jetten M.S.M."/>
            <person name="Mascher T."/>
            <person name="Medema M.H."/>
            <person name="Devos D.P."/>
            <person name="Kaster A.-K."/>
            <person name="Ovreas L."/>
            <person name="Rohde M."/>
            <person name="Galperin M.Y."/>
            <person name="Jogler C."/>
        </authorList>
    </citation>
    <scope>NUCLEOTIDE SEQUENCE [LARGE SCALE GENOMIC DNA]</scope>
    <source>
        <strain evidence="1 2">HG66A1</strain>
    </source>
</reference>
<dbReference type="Proteomes" id="UP000320421">
    <property type="component" value="Chromosome"/>
</dbReference>
<gene>
    <name evidence="1" type="ORF">HG66A1_27190</name>
</gene>
<evidence type="ECO:0000313" key="1">
    <source>
        <dbReference type="EMBL" id="QDT20928.1"/>
    </source>
</evidence>
<protein>
    <submittedName>
        <fullName evidence="1">Uncharacterized protein</fullName>
    </submittedName>
</protein>
<accession>A0A517PNK3</accession>
<dbReference type="AlphaFoldDB" id="A0A517PNK3"/>
<name>A0A517PNK3_9PLAN</name>
<evidence type="ECO:0000313" key="2">
    <source>
        <dbReference type="Proteomes" id="UP000320421"/>
    </source>
</evidence>
<organism evidence="1 2">
    <name type="scientific">Gimesia chilikensis</name>
    <dbReference type="NCBI Taxonomy" id="2605989"/>
    <lineage>
        <taxon>Bacteria</taxon>
        <taxon>Pseudomonadati</taxon>
        <taxon>Planctomycetota</taxon>
        <taxon>Planctomycetia</taxon>
        <taxon>Planctomycetales</taxon>
        <taxon>Planctomycetaceae</taxon>
        <taxon>Gimesia</taxon>
    </lineage>
</organism>
<dbReference type="RefSeq" id="WP_145184442.1">
    <property type="nucleotide sequence ID" value="NZ_CP036266.1"/>
</dbReference>
<dbReference type="EMBL" id="CP036266">
    <property type="protein sequence ID" value="QDT20928.1"/>
    <property type="molecule type" value="Genomic_DNA"/>
</dbReference>
<dbReference type="Pfam" id="PF18928">
    <property type="entry name" value="DUF5677"/>
    <property type="match status" value="1"/>
</dbReference>
<sequence length="421" mass="48158">MLGLQEYLDKFLKKNNLIVALLRRGLTKRLDDIGLDLKTAQLDQLIEYILSDGSQPIDLNFNDDDLYKFSCSNQKEVEEKIDAVIHDLINTNEIEDEILEVENDHLQSLIDETSSVLLASLKNESHEMLKGRRECRDRFSNKVTEVWGEAIGLLEMLFVIASESVENYFDHFIEDSSTDRKQLLDILVRLHARSCQITSEILLLLRNGYADGAHARWRSLHEVVCTALFLSQGDQDLLERYLLHEKIESYKAALQYREYSERLSVEEITDLEFEELKQKRDELLTRYGKSFNSTYGWASDALAKKAPTFADIEFRVKLDHLRPYYRLASHNIHANSKGITVKLGWGLANDEYLLAGPSIYGLCEAGHSTSISLVQISIAILTLIPSFDFHVISQLLLLLEKEVGEAFLSAHQELNEKANSM</sequence>